<protein>
    <submittedName>
        <fullName evidence="3">Alpha/beta hydrolase fold-like</fullName>
    </submittedName>
</protein>
<dbReference type="Gene3D" id="3.40.50.1820">
    <property type="entry name" value="alpha/beta hydrolase"/>
    <property type="match status" value="1"/>
</dbReference>
<feature type="non-terminal residue" evidence="3">
    <location>
        <position position="1"/>
    </location>
</feature>
<dbReference type="InterPro" id="IPR000073">
    <property type="entry name" value="AB_hydrolase_1"/>
</dbReference>
<reference evidence="3" key="2">
    <citation type="book" date="2010" name="PROCEEDINGS OF 13TH INTERNATIONAL CONFERENCE ON HARMFUL ALGAE" publisher="International Society For The Study of Harmful Algae" city="Hong Kong, China">
        <title>Dinoflagellate meta-transcriptomics enabled by spliced leader.</title>
        <editorList>
            <person name="Unknown A."/>
        </editorList>
        <authorList>
            <person name="Lin S."/>
            <person name="Zhang H."/>
        </authorList>
    </citation>
    <scope>NUCLEOTIDE SEQUENCE</scope>
    <source>
        <strain evidence="3">CCMP1831</strain>
    </source>
</reference>
<dbReference type="Pfam" id="PF12697">
    <property type="entry name" value="Abhydrolase_6"/>
    <property type="match status" value="1"/>
</dbReference>
<name>E8Z6E7_PFIPI</name>
<dbReference type="AlphaFoldDB" id="E8Z6E7"/>
<keyword evidence="1" id="KW-1133">Transmembrane helix</keyword>
<dbReference type="SUPFAM" id="SSF53474">
    <property type="entry name" value="alpha/beta-Hydrolases"/>
    <property type="match status" value="1"/>
</dbReference>
<evidence type="ECO:0000259" key="2">
    <source>
        <dbReference type="Pfam" id="PF12697"/>
    </source>
</evidence>
<accession>E8Z6E7</accession>
<feature type="domain" description="AB hydrolase-1" evidence="2">
    <location>
        <begin position="127"/>
        <end position="244"/>
    </location>
</feature>
<dbReference type="GO" id="GO:0016787">
    <property type="term" value="F:hydrolase activity"/>
    <property type="evidence" value="ECO:0007669"/>
    <property type="project" value="UniProtKB-KW"/>
</dbReference>
<evidence type="ECO:0000256" key="1">
    <source>
        <dbReference type="SAM" id="Phobius"/>
    </source>
</evidence>
<dbReference type="EMBL" id="FJ599975">
    <property type="protein sequence ID" value="ACU45027.1"/>
    <property type="molecule type" value="mRNA"/>
</dbReference>
<organism evidence="3">
    <name type="scientific">Pfiesteria piscicida</name>
    <name type="common">Phantom dinoflagellate</name>
    <dbReference type="NCBI Taxonomy" id="71001"/>
    <lineage>
        <taxon>Eukaryota</taxon>
        <taxon>Sar</taxon>
        <taxon>Alveolata</taxon>
        <taxon>Dinophyceae</taxon>
        <taxon>Peridiniales</taxon>
        <taxon>Pfiesteriaceae</taxon>
        <taxon>Pfiesteria</taxon>
    </lineage>
</organism>
<keyword evidence="1" id="KW-0472">Membrane</keyword>
<dbReference type="InterPro" id="IPR029058">
    <property type="entry name" value="AB_hydrolase_fold"/>
</dbReference>
<reference evidence="3" key="1">
    <citation type="submission" date="2008-12" db="EMBL/GenBank/DDBJ databases">
        <authorList>
            <person name="Zhang H."/>
            <person name="Lin S."/>
        </authorList>
    </citation>
    <scope>NUCLEOTIDE SEQUENCE</scope>
    <source>
        <strain evidence="3">CCMP1831</strain>
    </source>
</reference>
<feature type="transmembrane region" description="Helical" evidence="1">
    <location>
        <begin position="58"/>
        <end position="77"/>
    </location>
</feature>
<sequence length="319" mass="36000">TQVSGVLNTNQPPHVQQVHVDCVRQMYDMRRNRPGDEYVVNEITGYTKDNPGFNKSRLVTPILVTVGVILFVIFLFGGSRSTPVDRSGYRGKEKNAVVIIDSEWFLIPESNAKQMHYISGGQGDPLFVLIHGQSRRYQDARHWSAHFDLFDTLGTFCAPDLLGHGESVPGRHDDSRVSLFEQAEYLSKLLSMDFATHREIVVVARGWGVNVALELGKRLKTKLSAMIFIAPESDDLVWQSIASHVITTPLLLVWAKDDPVSDFADHSNYLDLFTQVDSYFIEQVAEPGIHPMVANSPENMRIFEFQNEVHDYLARLGLI</sequence>
<proteinExistence type="evidence at transcript level"/>
<evidence type="ECO:0000313" key="3">
    <source>
        <dbReference type="EMBL" id="ACU45027.1"/>
    </source>
</evidence>
<keyword evidence="1" id="KW-0812">Transmembrane</keyword>
<keyword evidence="3" id="KW-0378">Hydrolase</keyword>